<feature type="region of interest" description="Disordered" evidence="9">
    <location>
        <begin position="1"/>
        <end position="40"/>
    </location>
</feature>
<dbReference type="GO" id="GO:0005737">
    <property type="term" value="C:cytoplasm"/>
    <property type="evidence" value="ECO:0007669"/>
    <property type="project" value="TreeGrafter"/>
</dbReference>
<evidence type="ECO:0000256" key="9">
    <source>
        <dbReference type="SAM" id="MobiDB-lite"/>
    </source>
</evidence>
<keyword evidence="11" id="KW-1185">Reference proteome</keyword>
<evidence type="ECO:0000313" key="10">
    <source>
        <dbReference type="EMBL" id="PVD35336.1"/>
    </source>
</evidence>
<evidence type="ECO:0000256" key="5">
    <source>
        <dbReference type="ARBA" id="ARBA00022692"/>
    </source>
</evidence>
<keyword evidence="6" id="KW-1133">Transmembrane helix</keyword>
<organism evidence="10 11">
    <name type="scientific">Pomacea canaliculata</name>
    <name type="common">Golden apple snail</name>
    <dbReference type="NCBI Taxonomy" id="400727"/>
    <lineage>
        <taxon>Eukaryota</taxon>
        <taxon>Metazoa</taxon>
        <taxon>Spiralia</taxon>
        <taxon>Lophotrochozoa</taxon>
        <taxon>Mollusca</taxon>
        <taxon>Gastropoda</taxon>
        <taxon>Caenogastropoda</taxon>
        <taxon>Architaenioglossa</taxon>
        <taxon>Ampullarioidea</taxon>
        <taxon>Ampullariidae</taxon>
        <taxon>Pomacea</taxon>
    </lineage>
</organism>
<evidence type="ECO:0000256" key="8">
    <source>
        <dbReference type="RuleBase" id="RU366017"/>
    </source>
</evidence>
<comment type="caution">
    <text evidence="10">The sequence shown here is derived from an EMBL/GenBank/DDBJ whole genome shotgun (WGS) entry which is preliminary data.</text>
</comment>
<name>A0A2T7PPI5_POMCA</name>
<dbReference type="PANTHER" id="PTHR21461">
    <property type="entry name" value="GLYCOSYLTRANSFERASE FAMILY 92 PROTEIN"/>
    <property type="match status" value="1"/>
</dbReference>
<accession>A0A2T7PPI5</accession>
<dbReference type="OrthoDB" id="6232146at2759"/>
<dbReference type="InterPro" id="IPR008166">
    <property type="entry name" value="Glyco_transf_92"/>
</dbReference>
<gene>
    <name evidence="10" type="ORF">C0Q70_02296</name>
</gene>
<dbReference type="Pfam" id="PF01697">
    <property type="entry name" value="Glyco_transf_92"/>
    <property type="match status" value="1"/>
</dbReference>
<dbReference type="GO" id="GO:0016757">
    <property type="term" value="F:glycosyltransferase activity"/>
    <property type="evidence" value="ECO:0007669"/>
    <property type="project" value="UniProtKB-UniRule"/>
</dbReference>
<keyword evidence="4 8" id="KW-0808">Transferase</keyword>
<evidence type="ECO:0000256" key="1">
    <source>
        <dbReference type="ARBA" id="ARBA00004167"/>
    </source>
</evidence>
<evidence type="ECO:0000313" key="11">
    <source>
        <dbReference type="Proteomes" id="UP000245119"/>
    </source>
</evidence>
<keyword evidence="7" id="KW-0472">Membrane</keyword>
<dbReference type="PANTHER" id="PTHR21461:SF69">
    <property type="entry name" value="GLYCOSYLTRANSFERASE FAMILY 92 PROTEIN"/>
    <property type="match status" value="1"/>
</dbReference>
<evidence type="ECO:0000256" key="2">
    <source>
        <dbReference type="ARBA" id="ARBA00007647"/>
    </source>
</evidence>
<dbReference type="AlphaFoldDB" id="A0A2T7PPI5"/>
<feature type="compositionally biased region" description="Polar residues" evidence="9">
    <location>
        <begin position="1"/>
        <end position="17"/>
    </location>
</feature>
<dbReference type="EC" id="2.4.1.-" evidence="8"/>
<comment type="subcellular location">
    <subcellularLocation>
        <location evidence="1">Membrane</location>
        <topology evidence="1">Single-pass membrane protein</topology>
    </subcellularLocation>
</comment>
<sequence length="354" mass="39840">MSTQERGQLEAQASPSNGGEDGDEAVAGCDVSEGQEVSRSTRNRMEVGRYLCESACEDFVDNKGEETWRCGYRSAAVICPLEAGDRPQAVSVVPPTWRESQGQQPLNVVHVHWRTYSSNLLRNLTRCNPALHSSLTASTPLVEMFTFNRHFGVGDQEQRVLDLYRSRGQLDLYQWNLPVPASDIHYFGQLANIQDCIYRNLHVSRYRMNTFLKTQAMATGTSRQKMIIDPTRVEISGIHDIEVFRPGFTRCRVQHSEGVLQHYRTVTEESEVNHLKRNHLPVDTFLHRYTDVIVTVASELTTLGMHDGIRLQQAVVPNPTKSQCNSIDDPINRSLRQRPGGALGGRHVTRVIGA</sequence>
<protein>
    <recommendedName>
        <fullName evidence="8">Glycosyltransferase family 92 protein</fullName>
        <ecNumber evidence="8">2.4.1.-</ecNumber>
    </recommendedName>
</protein>
<keyword evidence="5" id="KW-0812">Transmembrane</keyword>
<evidence type="ECO:0000256" key="4">
    <source>
        <dbReference type="ARBA" id="ARBA00022679"/>
    </source>
</evidence>
<dbReference type="GO" id="GO:0016020">
    <property type="term" value="C:membrane"/>
    <property type="evidence" value="ECO:0007669"/>
    <property type="project" value="UniProtKB-SubCell"/>
</dbReference>
<evidence type="ECO:0000256" key="3">
    <source>
        <dbReference type="ARBA" id="ARBA00022676"/>
    </source>
</evidence>
<dbReference type="Proteomes" id="UP000245119">
    <property type="component" value="Linkage Group LG2"/>
</dbReference>
<keyword evidence="3 8" id="KW-0328">Glycosyltransferase</keyword>
<evidence type="ECO:0000256" key="7">
    <source>
        <dbReference type="ARBA" id="ARBA00023136"/>
    </source>
</evidence>
<comment type="similarity">
    <text evidence="2 8">Belongs to the glycosyltransferase 92 family.</text>
</comment>
<reference evidence="10 11" key="1">
    <citation type="submission" date="2018-04" db="EMBL/GenBank/DDBJ databases">
        <title>The genome of golden apple snail Pomacea canaliculata provides insight into stress tolerance and invasive adaptation.</title>
        <authorList>
            <person name="Liu C."/>
            <person name="Liu B."/>
            <person name="Ren Y."/>
            <person name="Zhang Y."/>
            <person name="Wang H."/>
            <person name="Li S."/>
            <person name="Jiang F."/>
            <person name="Yin L."/>
            <person name="Zhang G."/>
            <person name="Qian W."/>
            <person name="Fan W."/>
        </authorList>
    </citation>
    <scope>NUCLEOTIDE SEQUENCE [LARGE SCALE GENOMIC DNA]</scope>
    <source>
        <strain evidence="10">SZHN2017</strain>
        <tissue evidence="10">Muscle</tissue>
    </source>
</reference>
<dbReference type="EMBL" id="PZQS01000002">
    <property type="protein sequence ID" value="PVD35336.1"/>
    <property type="molecule type" value="Genomic_DNA"/>
</dbReference>
<evidence type="ECO:0000256" key="6">
    <source>
        <dbReference type="ARBA" id="ARBA00022989"/>
    </source>
</evidence>
<proteinExistence type="inferred from homology"/>